<gene>
    <name evidence="5" type="ORF">E0Z10_g10414</name>
</gene>
<keyword evidence="4" id="KW-0456">Lyase</keyword>
<dbReference type="GO" id="GO:0008299">
    <property type="term" value="P:isoprenoid biosynthetic process"/>
    <property type="evidence" value="ECO:0007669"/>
    <property type="project" value="UniProtKB-ARBA"/>
</dbReference>
<proteinExistence type="inferred from homology"/>
<dbReference type="AlphaFoldDB" id="A0A4Z0YGJ1"/>
<dbReference type="STRING" id="37992.A0A4Z0YGJ1"/>
<dbReference type="OrthoDB" id="6486656at2759"/>
<dbReference type="InterPro" id="IPR034686">
    <property type="entry name" value="Terpene_cyclase-like_2"/>
</dbReference>
<evidence type="ECO:0000313" key="6">
    <source>
        <dbReference type="Proteomes" id="UP000297716"/>
    </source>
</evidence>
<evidence type="ECO:0000256" key="3">
    <source>
        <dbReference type="ARBA" id="ARBA00022842"/>
    </source>
</evidence>
<reference evidence="5 6" key="1">
    <citation type="submission" date="2019-03" db="EMBL/GenBank/DDBJ databases">
        <title>Draft genome sequence of Xylaria hypoxylon DSM 108379, a ubiquitous saprotrophic-parasitic fungi on hardwood.</title>
        <authorList>
            <person name="Buettner E."/>
            <person name="Leonhardt S."/>
            <person name="Gebauer A.M."/>
            <person name="Liers C."/>
            <person name="Hofrichter M."/>
            <person name="Kellner H."/>
        </authorList>
    </citation>
    <scope>NUCLEOTIDE SEQUENCE [LARGE SCALE GENOMIC DNA]</scope>
    <source>
        <strain evidence="5 6">DSM 108379</strain>
    </source>
</reference>
<organism evidence="5 6">
    <name type="scientific">Xylaria hypoxylon</name>
    <dbReference type="NCBI Taxonomy" id="37992"/>
    <lineage>
        <taxon>Eukaryota</taxon>
        <taxon>Fungi</taxon>
        <taxon>Dikarya</taxon>
        <taxon>Ascomycota</taxon>
        <taxon>Pezizomycotina</taxon>
        <taxon>Sordariomycetes</taxon>
        <taxon>Xylariomycetidae</taxon>
        <taxon>Xylariales</taxon>
        <taxon>Xylariaceae</taxon>
        <taxon>Xylaria</taxon>
    </lineage>
</organism>
<comment type="cofactor">
    <cofactor evidence="1 4">
        <name>Mg(2+)</name>
        <dbReference type="ChEBI" id="CHEBI:18420"/>
    </cofactor>
</comment>
<accession>A0A4Z0YGJ1</accession>
<dbReference type="PANTHER" id="PTHR35201">
    <property type="entry name" value="TERPENE SYNTHASE"/>
    <property type="match status" value="1"/>
</dbReference>
<comment type="similarity">
    <text evidence="2 4">Belongs to the terpene synthase family.</text>
</comment>
<dbReference type="Proteomes" id="UP000297716">
    <property type="component" value="Unassembled WGS sequence"/>
</dbReference>
<sequence>MADYCAGALMQVEDFSAHKIPPTPEEMLKRRQLSAGVSPLFSLVEYAHALRIPDYVFEHPTIQEIEQLGIEFVLITNDILSYMKEEGESVPHNLVAVARMSGLRAQEAFDYVGNMLNSRYERWEKAVGVIPNWGEDINKHVEKYVRGVADVVRGNLYWR</sequence>
<dbReference type="GO" id="GO:0046872">
    <property type="term" value="F:metal ion binding"/>
    <property type="evidence" value="ECO:0007669"/>
    <property type="project" value="UniProtKB-KW"/>
</dbReference>
<dbReference type="SUPFAM" id="SSF48576">
    <property type="entry name" value="Terpenoid synthases"/>
    <property type="match status" value="1"/>
</dbReference>
<dbReference type="EMBL" id="SKBN01000405">
    <property type="protein sequence ID" value="TGJ78355.1"/>
    <property type="molecule type" value="Genomic_DNA"/>
</dbReference>
<keyword evidence="4" id="KW-0479">Metal-binding</keyword>
<dbReference type="Gene3D" id="1.10.600.10">
    <property type="entry name" value="Farnesyl Diphosphate Synthase"/>
    <property type="match status" value="1"/>
</dbReference>
<keyword evidence="3 4" id="KW-0460">Magnesium</keyword>
<dbReference type="InterPro" id="IPR008949">
    <property type="entry name" value="Isoprenoid_synthase_dom_sf"/>
</dbReference>
<evidence type="ECO:0000256" key="1">
    <source>
        <dbReference type="ARBA" id="ARBA00001946"/>
    </source>
</evidence>
<evidence type="ECO:0000256" key="4">
    <source>
        <dbReference type="RuleBase" id="RU366034"/>
    </source>
</evidence>
<dbReference type="Pfam" id="PF19086">
    <property type="entry name" value="Terpene_syn_C_2"/>
    <property type="match status" value="1"/>
</dbReference>
<keyword evidence="6" id="KW-1185">Reference proteome</keyword>
<name>A0A4Z0YGJ1_9PEZI</name>
<evidence type="ECO:0000256" key="2">
    <source>
        <dbReference type="ARBA" id="ARBA00006333"/>
    </source>
</evidence>
<dbReference type="PANTHER" id="PTHR35201:SF4">
    <property type="entry name" value="BETA-PINACENE SYNTHASE-RELATED"/>
    <property type="match status" value="1"/>
</dbReference>
<comment type="caution">
    <text evidence="5">The sequence shown here is derived from an EMBL/GenBank/DDBJ whole genome shotgun (WGS) entry which is preliminary data.</text>
</comment>
<dbReference type="GO" id="GO:0010333">
    <property type="term" value="F:terpene synthase activity"/>
    <property type="evidence" value="ECO:0007669"/>
    <property type="project" value="InterPro"/>
</dbReference>
<protein>
    <recommendedName>
        <fullName evidence="4">Terpene synthase</fullName>
        <ecNumber evidence="4">4.2.3.-</ecNumber>
    </recommendedName>
</protein>
<evidence type="ECO:0000313" key="5">
    <source>
        <dbReference type="EMBL" id="TGJ78355.1"/>
    </source>
</evidence>
<dbReference type="EC" id="4.2.3.-" evidence="4"/>